<reference evidence="2" key="1">
    <citation type="submission" date="2022-02" db="EMBL/GenBank/DDBJ databases">
        <title>Crop Bioprotection Bacillus Genome Sequencing.</title>
        <authorList>
            <person name="Dunlap C."/>
        </authorList>
    </citation>
    <scope>NUCLEOTIDE SEQUENCE</scope>
    <source>
        <strain evidence="2">98-1</strain>
    </source>
</reference>
<feature type="transmembrane region" description="Helical" evidence="1">
    <location>
        <begin position="161"/>
        <end position="181"/>
    </location>
</feature>
<feature type="transmembrane region" description="Helical" evidence="1">
    <location>
        <begin position="127"/>
        <end position="149"/>
    </location>
</feature>
<sequence>MLFVLDVFSHYVLHFERYFILSRQSTLLIQWSIVVLAGLYLLVRHPKLNQYRTMFLSGVILRIVLLTGVSVELIHQVQATNFISAYIREDGNELLPMLHFLLYGYVLLTAFHYMLMPRDHSGKGMFYTFDLAVVSLPIVQMIFSFFSYWKEYPDGVEPIEFMFLFFIIIFPIVLNVLFFKLYWRTNKILLGLFYTLIIGLLVLLLVPFSGRISIDYGAVMPYTIYLTMAGFLMSYHLFQKSGKVYVRVNKWLTMAVIVFFVSLLNPIYNAGTAAFAVSKPINVQGSFNFVGEHISYEKAEQIIKSFFPTNETLYLHDTKMDVHYFYSFESLSYEAEVDEVSQLINSYQYLKKPWGKTLTDQEYVRKSVAFLERHGRVLNKNHIETKVSKEDGQTVVRIYLKNQLHKKDHDADDGTVFYWEKETLMGFSEDPSIYQLDSLLHVHIAEQDIHDKMKKMFKALNIPKQPYQITDVESNGLLGGLVHVVTKDGIVIEFESESGSIQSLSLPMKKIFSLTNNQLQRQILSVFDADVSEMKKSRQSDGVVYHDSSNKYEFFEDQGLLHVYAYSDTSDKTFPYTYRNGKLAYEKVASEYPDVIYKKRMRPIIVQSGNERHYAWLIIIQPFGSNRHDAYVVDGDTQEVKSLYES</sequence>
<evidence type="ECO:0000313" key="3">
    <source>
        <dbReference type="Proteomes" id="UP001067121"/>
    </source>
</evidence>
<gene>
    <name evidence="2" type="ORF">MOC71_19245</name>
</gene>
<dbReference type="AlphaFoldDB" id="A0AAP3FUX6"/>
<comment type="caution">
    <text evidence="2">The sequence shown here is derived from an EMBL/GenBank/DDBJ whole genome shotgun (WGS) entry which is preliminary data.</text>
</comment>
<feature type="transmembrane region" description="Helical" evidence="1">
    <location>
        <begin position="250"/>
        <end position="268"/>
    </location>
</feature>
<feature type="transmembrane region" description="Helical" evidence="1">
    <location>
        <begin position="220"/>
        <end position="238"/>
    </location>
</feature>
<feature type="transmembrane region" description="Helical" evidence="1">
    <location>
        <begin position="55"/>
        <end position="74"/>
    </location>
</feature>
<dbReference type="RefSeq" id="WP_268544785.1">
    <property type="nucleotide sequence ID" value="NZ_JALAOH010000093.1"/>
</dbReference>
<organism evidence="2 3">
    <name type="scientific">Bacillus vallismortis</name>
    <dbReference type="NCBI Taxonomy" id="72361"/>
    <lineage>
        <taxon>Bacteria</taxon>
        <taxon>Bacillati</taxon>
        <taxon>Bacillota</taxon>
        <taxon>Bacilli</taxon>
        <taxon>Bacillales</taxon>
        <taxon>Bacillaceae</taxon>
        <taxon>Bacillus</taxon>
    </lineage>
</organism>
<dbReference type="EMBL" id="JALAOH010000093">
    <property type="protein sequence ID" value="MCY8318801.1"/>
    <property type="molecule type" value="Genomic_DNA"/>
</dbReference>
<keyword evidence="1" id="KW-0812">Transmembrane</keyword>
<feature type="transmembrane region" description="Helical" evidence="1">
    <location>
        <begin position="94"/>
        <end position="115"/>
    </location>
</feature>
<evidence type="ECO:0000256" key="1">
    <source>
        <dbReference type="SAM" id="Phobius"/>
    </source>
</evidence>
<proteinExistence type="predicted"/>
<name>A0AAP3FUX6_BACVA</name>
<keyword evidence="1" id="KW-0472">Membrane</keyword>
<feature type="transmembrane region" description="Helical" evidence="1">
    <location>
        <begin position="20"/>
        <end position="43"/>
    </location>
</feature>
<evidence type="ECO:0000313" key="2">
    <source>
        <dbReference type="EMBL" id="MCY8318801.1"/>
    </source>
</evidence>
<protein>
    <submittedName>
        <fullName evidence="2">Uncharacterized protein</fullName>
    </submittedName>
</protein>
<keyword evidence="1" id="KW-1133">Transmembrane helix</keyword>
<accession>A0AAP3FUX6</accession>
<dbReference type="Proteomes" id="UP001067121">
    <property type="component" value="Unassembled WGS sequence"/>
</dbReference>
<feature type="transmembrane region" description="Helical" evidence="1">
    <location>
        <begin position="188"/>
        <end position="208"/>
    </location>
</feature>